<dbReference type="EMBL" id="MU266377">
    <property type="protein sequence ID" value="KAH7926776.1"/>
    <property type="molecule type" value="Genomic_DNA"/>
</dbReference>
<proteinExistence type="predicted"/>
<organism evidence="1 2">
    <name type="scientific">Leucogyrophana mollusca</name>
    <dbReference type="NCBI Taxonomy" id="85980"/>
    <lineage>
        <taxon>Eukaryota</taxon>
        <taxon>Fungi</taxon>
        <taxon>Dikarya</taxon>
        <taxon>Basidiomycota</taxon>
        <taxon>Agaricomycotina</taxon>
        <taxon>Agaricomycetes</taxon>
        <taxon>Agaricomycetidae</taxon>
        <taxon>Boletales</taxon>
        <taxon>Boletales incertae sedis</taxon>
        <taxon>Leucogyrophana</taxon>
    </lineage>
</organism>
<reference evidence="1" key="1">
    <citation type="journal article" date="2021" name="New Phytol.">
        <title>Evolutionary innovations through gain and loss of genes in the ectomycorrhizal Boletales.</title>
        <authorList>
            <person name="Wu G."/>
            <person name="Miyauchi S."/>
            <person name="Morin E."/>
            <person name="Kuo A."/>
            <person name="Drula E."/>
            <person name="Varga T."/>
            <person name="Kohler A."/>
            <person name="Feng B."/>
            <person name="Cao Y."/>
            <person name="Lipzen A."/>
            <person name="Daum C."/>
            <person name="Hundley H."/>
            <person name="Pangilinan J."/>
            <person name="Johnson J."/>
            <person name="Barry K."/>
            <person name="LaButti K."/>
            <person name="Ng V."/>
            <person name="Ahrendt S."/>
            <person name="Min B."/>
            <person name="Choi I.G."/>
            <person name="Park H."/>
            <person name="Plett J.M."/>
            <person name="Magnuson J."/>
            <person name="Spatafora J.W."/>
            <person name="Nagy L.G."/>
            <person name="Henrissat B."/>
            <person name="Grigoriev I.V."/>
            <person name="Yang Z.L."/>
            <person name="Xu J."/>
            <person name="Martin F.M."/>
        </authorList>
    </citation>
    <scope>NUCLEOTIDE SEQUENCE</scope>
    <source>
        <strain evidence="1">KUC20120723A-06</strain>
    </source>
</reference>
<evidence type="ECO:0000313" key="2">
    <source>
        <dbReference type="Proteomes" id="UP000790709"/>
    </source>
</evidence>
<sequence>MFGNNTVQSSWANPAQNQQQQQQQQGGSAFGQPNTFGSGGAFGATTGAFGQPQQQQPQANPMFGGLGTAGNSGNSAFGAFGQNTAQQPAANNSVFGAPKPATGFGAFGGGTSTFGTGGAFGATNNNAGTSATGGGLFGTSSTNTNTGGAFGTGLFGQNKAATGFGTTTNTANQENVAPVTTGTSNPAYSVFSEKDTANANIVLQYQTITAMPAYRGTSLEELRFQDYQQGRKTAGAFGQSSFGTAAPAAPSTSLFGAAPAQPASSSLFGGSAFGGTNATTNQTNPTSGAFGNFGQNAASNPPATGTGTGLFGSTFGQPQQQQQQPSAFGAFGQPQQQQQQQPAAGTGGGIFGSSAFGQQNKPATGFGAGNAFGTPSGSAFGTTNTFGQPATQPAAPTSLFGQPQSQQQSTGGGAFGSLGANNTAKPSIFGQPAQPTPPANNSFGLFGGQQQQGQQPQTGGLFGNTGGSLFGQPQQNQASQQQPQQQTGGLFGNTQATTPSTGLFGANTGGSLFGNNQQGQNQQPAQTSNLFGPKPANTTTGTGGLFGGGFGQTGTTTNAAGAAPQTSIFGQPLGQTTNQQQNTGTGAFGSSLFGAPKPTAPGLSTSTSTGGLGGSLFGNTFGQTTGPNTTANTGTQGTLTASIAEPIGSNLPIFSMLPPGPRAVTLEQQPKKKPGFFVDVPTRSPVPRLQLGYTPASSKLRGFATSVSTSSLGGQSNPFAASMSLTSGKPNALTLSRMDGRASVGPESFLGRSSSPSLGSGGRQSVKKLILDKKVDPSDLFSKSGGSTGTRSSPVRVTFSPALSQAAREKEVAREKEAALGAAAAPTAQRQTDSPTPSNRKAPGRFTAASTHNILGDQADSAQGASESAPAPPLQHGDYWVKPDLQALRKTGYEELLAFKDLVVGRIGYGEIHFQAPVDLTGLPKLGALLGELVRFDDKECSVYPDSDEADKPPPGSGLNVAARIILVRCWATDKATREPIKDEKHAMAVKHLKRLKSMKNTHFESFDINEGKWTFTVDHF</sequence>
<keyword evidence="2" id="KW-1185">Reference proteome</keyword>
<dbReference type="Proteomes" id="UP000790709">
    <property type="component" value="Unassembled WGS sequence"/>
</dbReference>
<gene>
    <name evidence="1" type="ORF">BV22DRAFT_1111472</name>
</gene>
<name>A0ACB8BNE7_9AGAM</name>
<comment type="caution">
    <text evidence="1">The sequence shown here is derived from an EMBL/GenBank/DDBJ whole genome shotgun (WGS) entry which is preliminary data.</text>
</comment>
<accession>A0ACB8BNE7</accession>
<protein>
    <submittedName>
        <fullName evidence="1">Uncharacterized protein</fullName>
    </submittedName>
</protein>
<evidence type="ECO:0000313" key="1">
    <source>
        <dbReference type="EMBL" id="KAH7926776.1"/>
    </source>
</evidence>